<organism evidence="1">
    <name type="scientific">Anguilla anguilla</name>
    <name type="common">European freshwater eel</name>
    <name type="synonym">Muraena anguilla</name>
    <dbReference type="NCBI Taxonomy" id="7936"/>
    <lineage>
        <taxon>Eukaryota</taxon>
        <taxon>Metazoa</taxon>
        <taxon>Chordata</taxon>
        <taxon>Craniata</taxon>
        <taxon>Vertebrata</taxon>
        <taxon>Euteleostomi</taxon>
        <taxon>Actinopterygii</taxon>
        <taxon>Neopterygii</taxon>
        <taxon>Teleostei</taxon>
        <taxon>Anguilliformes</taxon>
        <taxon>Anguillidae</taxon>
        <taxon>Anguilla</taxon>
    </lineage>
</organism>
<reference evidence="1" key="2">
    <citation type="journal article" date="2015" name="Fish Shellfish Immunol.">
        <title>Early steps in the European eel (Anguilla anguilla)-Vibrio vulnificus interaction in the gills: Role of the RtxA13 toxin.</title>
        <authorList>
            <person name="Callol A."/>
            <person name="Pajuelo D."/>
            <person name="Ebbesson L."/>
            <person name="Teles M."/>
            <person name="MacKenzie S."/>
            <person name="Amaro C."/>
        </authorList>
    </citation>
    <scope>NUCLEOTIDE SEQUENCE</scope>
</reference>
<dbReference type="EMBL" id="GBXM01059231">
    <property type="protein sequence ID" value="JAH49346.1"/>
    <property type="molecule type" value="Transcribed_RNA"/>
</dbReference>
<accession>A0A0E9T6V1</accession>
<protein>
    <submittedName>
        <fullName evidence="1">Uncharacterized protein</fullName>
    </submittedName>
</protein>
<dbReference type="AlphaFoldDB" id="A0A0E9T6V1"/>
<proteinExistence type="predicted"/>
<reference evidence="1" key="1">
    <citation type="submission" date="2014-11" db="EMBL/GenBank/DDBJ databases">
        <authorList>
            <person name="Amaro Gonzalez C."/>
        </authorList>
    </citation>
    <scope>NUCLEOTIDE SEQUENCE</scope>
</reference>
<name>A0A0E9T6V1_ANGAN</name>
<sequence length="21" mass="2313">MTCTMLILIPPVVSFSKTAFI</sequence>
<evidence type="ECO:0000313" key="1">
    <source>
        <dbReference type="EMBL" id="JAH49346.1"/>
    </source>
</evidence>